<keyword evidence="3" id="KW-0158">Chromosome</keyword>
<evidence type="ECO:0000256" key="2">
    <source>
        <dbReference type="ARBA" id="ARBA00004574"/>
    </source>
</evidence>
<dbReference type="GeneTree" id="ENSGT00390000004877"/>
<dbReference type="Ensembl" id="ENSSHAT00000039734.1">
    <property type="protein sequence ID" value="ENSSHAP00000038102.1"/>
    <property type="gene ID" value="ENSSHAG00000030816.1"/>
</dbReference>
<dbReference type="FunCoup" id="A0A7N4PIR0">
    <property type="interactions" value="987"/>
</dbReference>
<dbReference type="InParanoid" id="A0A7N4PIR0"/>
<reference evidence="8" key="3">
    <citation type="submission" date="2025-09" db="UniProtKB">
        <authorList>
            <consortium name="Ensembl"/>
        </authorList>
    </citation>
    <scope>IDENTIFICATION</scope>
</reference>
<evidence type="ECO:0000259" key="7">
    <source>
        <dbReference type="Pfam" id="PF10341"/>
    </source>
</evidence>
<evidence type="ECO:0000256" key="3">
    <source>
        <dbReference type="ARBA" id="ARBA00022454"/>
    </source>
</evidence>
<dbReference type="GO" id="GO:0032211">
    <property type="term" value="P:negative regulation of telomere maintenance via telomerase"/>
    <property type="evidence" value="ECO:0007669"/>
    <property type="project" value="TreeGrafter"/>
</dbReference>
<dbReference type="Pfam" id="PF10341">
    <property type="entry name" value="TPP1"/>
    <property type="match status" value="1"/>
</dbReference>
<keyword evidence="9" id="KW-1185">Reference proteome</keyword>
<dbReference type="InterPro" id="IPR028631">
    <property type="entry name" value="ACD"/>
</dbReference>
<dbReference type="GO" id="GO:0007004">
    <property type="term" value="P:telomere maintenance via telomerase"/>
    <property type="evidence" value="ECO:0007669"/>
    <property type="project" value="InterPro"/>
</dbReference>
<dbReference type="GO" id="GO:0070187">
    <property type="term" value="C:shelterin complex"/>
    <property type="evidence" value="ECO:0007669"/>
    <property type="project" value="InterPro"/>
</dbReference>
<dbReference type="GO" id="GO:0042162">
    <property type="term" value="F:telomeric DNA binding"/>
    <property type="evidence" value="ECO:0007669"/>
    <property type="project" value="InterPro"/>
</dbReference>
<evidence type="ECO:0000256" key="4">
    <source>
        <dbReference type="ARBA" id="ARBA00022895"/>
    </source>
</evidence>
<feature type="region of interest" description="Disordered" evidence="6">
    <location>
        <begin position="425"/>
        <end position="444"/>
    </location>
</feature>
<accession>A0A7N4PIR0</accession>
<reference evidence="8" key="2">
    <citation type="submission" date="2025-08" db="UniProtKB">
        <authorList>
            <consortium name="Ensembl"/>
        </authorList>
    </citation>
    <scope>IDENTIFICATION</scope>
</reference>
<comment type="subcellular location">
    <subcellularLocation>
        <location evidence="2">Chromosome</location>
        <location evidence="2">Telomere</location>
    </subcellularLocation>
    <subcellularLocation>
        <location evidence="1">Nucleus</location>
    </subcellularLocation>
</comment>
<reference evidence="8 9" key="1">
    <citation type="journal article" date="2011" name="Proc. Natl. Acad. Sci. U.S.A.">
        <title>Genetic diversity and population structure of the endangered marsupial Sarcophilus harrisii (Tasmanian devil).</title>
        <authorList>
            <person name="Miller W."/>
            <person name="Hayes V.M."/>
            <person name="Ratan A."/>
            <person name="Petersen D.C."/>
            <person name="Wittekindt N.E."/>
            <person name="Miller J."/>
            <person name="Walenz B."/>
            <person name="Knight J."/>
            <person name="Qi J."/>
            <person name="Zhao F."/>
            <person name="Wang Q."/>
            <person name="Bedoya-Reina O.C."/>
            <person name="Katiyar N."/>
            <person name="Tomsho L.P."/>
            <person name="Kasson L.M."/>
            <person name="Hardie R.A."/>
            <person name="Woodbridge P."/>
            <person name="Tindall E.A."/>
            <person name="Bertelsen M.F."/>
            <person name="Dixon D."/>
            <person name="Pyecroft S."/>
            <person name="Helgen K.M."/>
            <person name="Lesk A.M."/>
            <person name="Pringle T.H."/>
            <person name="Patterson N."/>
            <person name="Zhang Y."/>
            <person name="Kreiss A."/>
            <person name="Woods G.M."/>
            <person name="Jones M.E."/>
            <person name="Schuster S.C."/>
        </authorList>
    </citation>
    <scope>NUCLEOTIDE SEQUENCE [LARGE SCALE GENOMIC DNA]</scope>
</reference>
<evidence type="ECO:0000256" key="5">
    <source>
        <dbReference type="ARBA" id="ARBA00023242"/>
    </source>
</evidence>
<evidence type="ECO:0000256" key="6">
    <source>
        <dbReference type="SAM" id="MobiDB-lite"/>
    </source>
</evidence>
<evidence type="ECO:0000313" key="8">
    <source>
        <dbReference type="Ensembl" id="ENSSHAP00000038102.1"/>
    </source>
</evidence>
<name>A0A7N4PIR0_SARHA</name>
<dbReference type="PANTHER" id="PTHR14487:SF3">
    <property type="entry name" value="ADRENOCORTICAL DYSPLASIA PROTEIN HOMOLOG"/>
    <property type="match status" value="1"/>
</dbReference>
<dbReference type="Proteomes" id="UP000007648">
    <property type="component" value="Unassembled WGS sequence"/>
</dbReference>
<sequence length="533" mass="58459">MDCPGEGVEAVPAVVKVWDGEYRDRDELKRQLGPESEVMATSWKPVLQPWIRDLLLGLEPGQSSGPEGKGEGLGQLLEVIEEAAPGGTLELLGEAASAVLLVTDGTHSVHCLVTPEALSMAAWEEKHFGFRRAVGRLLLLQDFQVCVQEEGAEASQGSGEFCLWVHRFILLPTELPREGVTSCNWDPAVRRKLKEYRKHHERERTSPHIDRSSSLSQLLEEMCEDRRSLLSCQAQSCLELGDSQGGCLPLTRWEASRRKARGEAVFTVSGLKLHISAEEEDTLQNLRAVSENSPDCQSLERTPPNPWQLLPALSLTQSSSSSSSYVEALDCLPFSAEGSPSRPKDSFIASQEPSEGCREPIDLSPLLFQGSGSPCIQTTYSQDPPLDRLCPALPSSSQAASSLSRDEWETPKMGGSHQPLEVLTRARARGKGRGRKDRPGSYKPSLEFVSKRVKSIIWDAENIPSDDSSLGGGPAPARVPPKTHLDGSPFQYKYPESCVQLCSQVLATRLCPSLLDWARQVLMETDLVEVGEL</sequence>
<protein>
    <recommendedName>
        <fullName evidence="7">Shelterin complex subunit TPP1/Est3 domain-containing protein</fullName>
    </recommendedName>
</protein>
<feature type="compositionally biased region" description="Basic residues" evidence="6">
    <location>
        <begin position="426"/>
        <end position="436"/>
    </location>
</feature>
<proteinExistence type="predicted"/>
<feature type="compositionally biased region" description="Low complexity" evidence="6">
    <location>
        <begin position="392"/>
        <end position="403"/>
    </location>
</feature>
<evidence type="ECO:0000313" key="9">
    <source>
        <dbReference type="Proteomes" id="UP000007648"/>
    </source>
</evidence>
<dbReference type="Gene3D" id="2.40.50.960">
    <property type="match status" value="1"/>
</dbReference>
<dbReference type="PANTHER" id="PTHR14487">
    <property type="entry name" value="ADRENOCORTICAL DYSPLASIA PROTEIN ACD"/>
    <property type="match status" value="1"/>
</dbReference>
<dbReference type="GO" id="GO:0070198">
    <property type="term" value="P:protein localization to chromosome, telomeric region"/>
    <property type="evidence" value="ECO:0007669"/>
    <property type="project" value="TreeGrafter"/>
</dbReference>
<keyword evidence="5" id="KW-0539">Nucleus</keyword>
<dbReference type="InterPro" id="IPR019437">
    <property type="entry name" value="TPP1/Est3"/>
</dbReference>
<feature type="domain" description="Shelterin complex subunit TPP1/Est3" evidence="7">
    <location>
        <begin position="47"/>
        <end position="200"/>
    </location>
</feature>
<evidence type="ECO:0000256" key="1">
    <source>
        <dbReference type="ARBA" id="ARBA00004123"/>
    </source>
</evidence>
<dbReference type="AlphaFoldDB" id="A0A7N4PIR0"/>
<organism evidence="8 9">
    <name type="scientific">Sarcophilus harrisii</name>
    <name type="common">Tasmanian devil</name>
    <name type="synonym">Sarcophilus laniarius</name>
    <dbReference type="NCBI Taxonomy" id="9305"/>
    <lineage>
        <taxon>Eukaryota</taxon>
        <taxon>Metazoa</taxon>
        <taxon>Chordata</taxon>
        <taxon>Craniata</taxon>
        <taxon>Vertebrata</taxon>
        <taxon>Euteleostomi</taxon>
        <taxon>Mammalia</taxon>
        <taxon>Metatheria</taxon>
        <taxon>Dasyuromorphia</taxon>
        <taxon>Dasyuridae</taxon>
        <taxon>Sarcophilus</taxon>
    </lineage>
</organism>
<dbReference type="GO" id="GO:0016233">
    <property type="term" value="P:telomere capping"/>
    <property type="evidence" value="ECO:0007669"/>
    <property type="project" value="InterPro"/>
</dbReference>
<dbReference type="GO" id="GO:0005697">
    <property type="term" value="C:telomerase holoenzyme complex"/>
    <property type="evidence" value="ECO:0007669"/>
    <property type="project" value="InterPro"/>
</dbReference>
<gene>
    <name evidence="8" type="primary">ACD</name>
</gene>
<feature type="region of interest" description="Disordered" evidence="6">
    <location>
        <begin position="336"/>
        <end position="362"/>
    </location>
</feature>
<keyword evidence="4" id="KW-0779">Telomere</keyword>
<feature type="region of interest" description="Disordered" evidence="6">
    <location>
        <begin position="392"/>
        <end position="417"/>
    </location>
</feature>